<feature type="region of interest" description="Disordered" evidence="9">
    <location>
        <begin position="550"/>
        <end position="579"/>
    </location>
</feature>
<sequence>MNNLLFHRSAYVSATAAPKSSTKITVTWTLNDSTSISDQVTSYVISWNGEGEGENGMHSVGSTSSQYIISGLVPCTTYTITVQPTDTDSIPLGDPGSTSATTNNQGVTPVKSVTPTTVTDNSHQLEVSWTLSVDIGRCPGYYKVTWNVSQNGEKGIQDTTSYTITDLDTWTTYIVCVDSGVDADNLWGRPQCGDGKTDEDVPGSPPTNIATTNVTADSLTVQWGPPDIPNGNIINYMVSWSPDYGTYVTSELTYTILDLLPCSSYTVTVSAATIKVPGPPNDVNVNMVQDQSHKLEVTWVKPKTRCTPLTYTVTWSLNETGDLVDTHTLNASAQSENYIIIDLQPYTTYEVCVKATTDMGDSSVVCKTQTTDEDIPGGPPLNVRVSGAPTNDSMTIKWVQPDVPNGIISNYEVTWSPDEGRHNTGDTTYTLTGLQPCTSYTLEVRAATSKGSGPPGITSENTQPMAPGPVSNMLVNMVVNQSDTLDVTWTQAEAPGRCVITSNTVSWSLGDTGVPVDSVPMEPTEIYTITGMDPWTAYLVCVKAVTQGENGPDGQCQEETTDEDKPGPPSTTTATALSPSSIKVSWEPPKIPNGIITEYLIEWNLSDVTVSGTTTEYNVTDLIECTLYDFSVTASTKKGLGETYGTASSITETKKPPPPGQVVCTATDATVLSVTWSPPVTRCEVTQYNVDYHGQVLWSNNTDPGQPASSKNTLIELTHLVPWTHYSVCVETEIIGGLIGNQSCCENTTEQSAPGPPTYLNQTGANTKGVKVSWTPPEVLNGNFTGYYLSWELGHKNLSKDERDTTVGGLKAGTRYNLTLQAVTAGIHVGEGKQLYATTNKGYTGIIIGSIVGVLLIVAAAVLIFINRDNVKNKMRKLAASRQVSNNDSRMESTNSATPDGLVLRESSEGFSRSVASHPPVPPEPRGLEVRLQSNWLRGEVNKNAIRQYIQYLEKDSQRGLEEEYARLKEQSPQHSSDIASMDCNMIKNRFINILPFDHTCVKLPLASTDAGSNYINASYISDTQNGYYFVATQGPKPISVSDFWRMVWELKVYTIVMLTNLRENGKNKCAEYWPAPGDHPLRSGNVTIVNQTEEVGDDHVVRYLVMDVGEKKRLVKQYHFTSWPDFGVPSHEHDLLQFLKVVRDTMTCTGKHIVIHCSAGVGRTGTFIGLWNLVDLLKAHKTTNIVNVRRAVLDMRECRPSMVQSQDQYLYLWKCVAAYLEEPQRWKPKTRNTSDNEDGDGALMMMVK</sequence>
<dbReference type="SUPFAM" id="SSF52799">
    <property type="entry name" value="(Phosphotyrosine protein) phosphatases II"/>
    <property type="match status" value="1"/>
</dbReference>
<dbReference type="InterPro" id="IPR029021">
    <property type="entry name" value="Prot-tyrosine_phosphatase-like"/>
</dbReference>
<evidence type="ECO:0000256" key="8">
    <source>
        <dbReference type="ARBA" id="ARBA00023180"/>
    </source>
</evidence>
<feature type="domain" description="Tyrosine-protein phosphatase" evidence="11">
    <location>
        <begin position="961"/>
        <end position="1220"/>
    </location>
</feature>
<protein>
    <recommendedName>
        <fullName evidence="16">Protein-tyrosine-phosphatase</fullName>
    </recommendedName>
</protein>
<dbReference type="InterPro" id="IPR013783">
    <property type="entry name" value="Ig-like_fold"/>
</dbReference>
<evidence type="ECO:0000256" key="3">
    <source>
        <dbReference type="ARBA" id="ARBA00022729"/>
    </source>
</evidence>
<reference evidence="14" key="1">
    <citation type="submission" date="2023-10" db="EMBL/GenBank/DDBJ databases">
        <title>Genome assemblies of two species of porcelain crab, Petrolisthes cinctipes and Petrolisthes manimaculis (Anomura: Porcellanidae).</title>
        <authorList>
            <person name="Angst P."/>
        </authorList>
    </citation>
    <scope>NUCLEOTIDE SEQUENCE</scope>
    <source>
        <strain evidence="14">PB745_01</strain>
        <tissue evidence="14">Gill</tissue>
    </source>
</reference>
<dbReference type="PANTHER" id="PTHR46957:SF3">
    <property type="entry name" value="CYTOKINE RECEPTOR"/>
    <property type="match status" value="1"/>
</dbReference>
<dbReference type="EMBL" id="JAWQEG010001301">
    <property type="protein sequence ID" value="KAK3880679.1"/>
    <property type="molecule type" value="Genomic_DNA"/>
</dbReference>
<dbReference type="GO" id="GO:0004725">
    <property type="term" value="F:protein tyrosine phosphatase activity"/>
    <property type="evidence" value="ECO:0007669"/>
    <property type="project" value="InterPro"/>
</dbReference>
<feature type="compositionally biased region" description="Polar residues" evidence="9">
    <location>
        <begin position="96"/>
        <end position="106"/>
    </location>
</feature>
<evidence type="ECO:0000256" key="7">
    <source>
        <dbReference type="ARBA" id="ARBA00023136"/>
    </source>
</evidence>
<evidence type="ECO:0008006" key="16">
    <source>
        <dbReference type="Google" id="ProtNLM"/>
    </source>
</evidence>
<dbReference type="InterPro" id="IPR000387">
    <property type="entry name" value="Tyr_Pase_dom"/>
</dbReference>
<evidence type="ECO:0000256" key="9">
    <source>
        <dbReference type="SAM" id="MobiDB-lite"/>
    </source>
</evidence>
<keyword evidence="8" id="KW-0325">Glycoprotein</keyword>
<dbReference type="InterPro" id="IPR016130">
    <property type="entry name" value="Tyr_Pase_AS"/>
</dbReference>
<evidence type="ECO:0000256" key="2">
    <source>
        <dbReference type="ARBA" id="ARBA00022692"/>
    </source>
</evidence>
<keyword evidence="6 10" id="KW-1133">Transmembrane helix</keyword>
<feature type="domain" description="Fibronectin type-III" evidence="13">
    <location>
        <begin position="379"/>
        <end position="468"/>
    </location>
</feature>
<dbReference type="CDD" id="cd00063">
    <property type="entry name" value="FN3"/>
    <property type="match status" value="9"/>
</dbReference>
<dbReference type="InterPro" id="IPR036116">
    <property type="entry name" value="FN3_sf"/>
</dbReference>
<evidence type="ECO:0000256" key="4">
    <source>
        <dbReference type="ARBA" id="ARBA00022801"/>
    </source>
</evidence>
<dbReference type="InterPro" id="IPR003961">
    <property type="entry name" value="FN3_dom"/>
</dbReference>
<feature type="domain" description="Fibronectin type-III" evidence="13">
    <location>
        <begin position="109"/>
        <end position="200"/>
    </location>
</feature>
<feature type="domain" description="Fibronectin type-III" evidence="13">
    <location>
        <begin position="659"/>
        <end position="752"/>
    </location>
</feature>
<dbReference type="InterPro" id="IPR000242">
    <property type="entry name" value="PTP_cat"/>
</dbReference>
<evidence type="ECO:0000256" key="1">
    <source>
        <dbReference type="ARBA" id="ARBA00004167"/>
    </source>
</evidence>
<evidence type="ECO:0000256" key="10">
    <source>
        <dbReference type="SAM" id="Phobius"/>
    </source>
</evidence>
<dbReference type="SMART" id="SM00194">
    <property type="entry name" value="PTPc"/>
    <property type="match status" value="1"/>
</dbReference>
<feature type="compositionally biased region" description="Low complexity" evidence="9">
    <location>
        <begin position="570"/>
        <end position="579"/>
    </location>
</feature>
<dbReference type="Gene3D" id="3.90.190.10">
    <property type="entry name" value="Protein tyrosine phosphatase superfamily"/>
    <property type="match status" value="1"/>
</dbReference>
<feature type="domain" description="Fibronectin type-III" evidence="13">
    <location>
        <begin position="469"/>
        <end position="564"/>
    </location>
</feature>
<evidence type="ECO:0000313" key="14">
    <source>
        <dbReference type="EMBL" id="KAK3880679.1"/>
    </source>
</evidence>
<dbReference type="SUPFAM" id="SSF49265">
    <property type="entry name" value="Fibronectin type III"/>
    <property type="match status" value="5"/>
</dbReference>
<feature type="region of interest" description="Disordered" evidence="9">
    <location>
        <begin position="882"/>
        <end position="902"/>
    </location>
</feature>
<dbReference type="GO" id="GO:0016020">
    <property type="term" value="C:membrane"/>
    <property type="evidence" value="ECO:0007669"/>
    <property type="project" value="UniProtKB-SubCell"/>
</dbReference>
<dbReference type="PRINTS" id="PR00700">
    <property type="entry name" value="PRTYPHPHTASE"/>
</dbReference>
<name>A0AAE1FUA6_PETCI</name>
<evidence type="ECO:0000259" key="12">
    <source>
        <dbReference type="PROSITE" id="PS50056"/>
    </source>
</evidence>
<dbReference type="Pfam" id="PF00041">
    <property type="entry name" value="fn3"/>
    <property type="match status" value="8"/>
</dbReference>
<dbReference type="PROSITE" id="PS50853">
    <property type="entry name" value="FN3"/>
    <property type="match status" value="8"/>
</dbReference>
<dbReference type="Pfam" id="PF00102">
    <property type="entry name" value="Y_phosphatase"/>
    <property type="match status" value="1"/>
</dbReference>
<organism evidence="14 15">
    <name type="scientific">Petrolisthes cinctipes</name>
    <name type="common">Flat porcelain crab</name>
    <dbReference type="NCBI Taxonomy" id="88211"/>
    <lineage>
        <taxon>Eukaryota</taxon>
        <taxon>Metazoa</taxon>
        <taxon>Ecdysozoa</taxon>
        <taxon>Arthropoda</taxon>
        <taxon>Crustacea</taxon>
        <taxon>Multicrustacea</taxon>
        <taxon>Malacostraca</taxon>
        <taxon>Eumalacostraca</taxon>
        <taxon>Eucarida</taxon>
        <taxon>Decapoda</taxon>
        <taxon>Pleocyemata</taxon>
        <taxon>Anomura</taxon>
        <taxon>Galatheoidea</taxon>
        <taxon>Porcellanidae</taxon>
        <taxon>Petrolisthes</taxon>
    </lineage>
</organism>
<keyword evidence="15" id="KW-1185">Reference proteome</keyword>
<evidence type="ECO:0000256" key="5">
    <source>
        <dbReference type="ARBA" id="ARBA00022912"/>
    </source>
</evidence>
<evidence type="ECO:0000256" key="6">
    <source>
        <dbReference type="ARBA" id="ARBA00022989"/>
    </source>
</evidence>
<evidence type="ECO:0000259" key="11">
    <source>
        <dbReference type="PROSITE" id="PS50055"/>
    </source>
</evidence>
<dbReference type="PRINTS" id="PR00014">
    <property type="entry name" value="FNTYPEIII"/>
</dbReference>
<dbReference type="PROSITE" id="PS50055">
    <property type="entry name" value="TYR_PHOSPHATASE_PTP"/>
    <property type="match status" value="1"/>
</dbReference>
<feature type="domain" description="Tyrosine specific protein phosphatases" evidence="12">
    <location>
        <begin position="1137"/>
        <end position="1211"/>
    </location>
</feature>
<feature type="domain" description="Fibronectin type-III" evidence="13">
    <location>
        <begin position="753"/>
        <end position="842"/>
    </location>
</feature>
<dbReference type="PROSITE" id="PS50056">
    <property type="entry name" value="TYR_PHOSPHATASE_2"/>
    <property type="match status" value="1"/>
</dbReference>
<feature type="region of interest" description="Disordered" evidence="9">
    <location>
        <begin position="86"/>
        <end position="115"/>
    </location>
</feature>
<dbReference type="SMART" id="SM00060">
    <property type="entry name" value="FN3"/>
    <property type="match status" value="9"/>
</dbReference>
<feature type="compositionally biased region" description="Polar residues" evidence="9">
    <location>
        <begin position="882"/>
        <end position="898"/>
    </location>
</feature>
<accession>A0AAE1FUA6</accession>
<comment type="subcellular location">
    <subcellularLocation>
        <location evidence="1">Membrane</location>
        <topology evidence="1">Single-pass membrane protein</topology>
    </subcellularLocation>
</comment>
<comment type="caution">
    <text evidence="14">The sequence shown here is derived from an EMBL/GenBank/DDBJ whole genome shotgun (WGS) entry which is preliminary data.</text>
</comment>
<feature type="domain" description="Fibronectin type-III" evidence="13">
    <location>
        <begin position="568"/>
        <end position="658"/>
    </location>
</feature>
<gene>
    <name evidence="14" type="ORF">Pcinc_014837</name>
</gene>
<dbReference type="PANTHER" id="PTHR46957">
    <property type="entry name" value="CYTOKINE RECEPTOR"/>
    <property type="match status" value="1"/>
</dbReference>
<keyword evidence="2 10" id="KW-0812">Transmembrane</keyword>
<dbReference type="AlphaFoldDB" id="A0AAE1FUA6"/>
<feature type="domain" description="Fibronectin type-III" evidence="13">
    <location>
        <begin position="205"/>
        <end position="291"/>
    </location>
</feature>
<keyword evidence="4" id="KW-0378">Hydrolase</keyword>
<dbReference type="SMART" id="SM00404">
    <property type="entry name" value="PTPc_motif"/>
    <property type="match status" value="1"/>
</dbReference>
<keyword evidence="7 10" id="KW-0472">Membrane</keyword>
<dbReference type="GO" id="GO:0048666">
    <property type="term" value="P:neuron development"/>
    <property type="evidence" value="ECO:0007669"/>
    <property type="project" value="UniProtKB-ARBA"/>
</dbReference>
<dbReference type="PROSITE" id="PS00383">
    <property type="entry name" value="TYR_PHOSPHATASE_1"/>
    <property type="match status" value="1"/>
</dbReference>
<dbReference type="Gene3D" id="2.60.40.10">
    <property type="entry name" value="Immunoglobulins"/>
    <property type="match status" value="8"/>
</dbReference>
<feature type="transmembrane region" description="Helical" evidence="10">
    <location>
        <begin position="843"/>
        <end position="866"/>
    </location>
</feature>
<dbReference type="InterPro" id="IPR003595">
    <property type="entry name" value="Tyr_Pase_cat"/>
</dbReference>
<keyword evidence="3" id="KW-0732">Signal</keyword>
<evidence type="ECO:0000313" key="15">
    <source>
        <dbReference type="Proteomes" id="UP001286313"/>
    </source>
</evidence>
<dbReference type="InterPro" id="IPR050713">
    <property type="entry name" value="RTP_Phos/Ushers"/>
</dbReference>
<proteinExistence type="predicted"/>
<dbReference type="Proteomes" id="UP001286313">
    <property type="component" value="Unassembled WGS sequence"/>
</dbReference>
<keyword evidence="5" id="KW-0904">Protein phosphatase</keyword>
<evidence type="ECO:0000259" key="13">
    <source>
        <dbReference type="PROSITE" id="PS50853"/>
    </source>
</evidence>
<feature type="domain" description="Fibronectin type-III" evidence="13">
    <location>
        <begin position="10"/>
        <end position="106"/>
    </location>
</feature>